<evidence type="ECO:0000313" key="1">
    <source>
        <dbReference type="EMBL" id="KAK1868297.1"/>
    </source>
</evidence>
<accession>A0ACC3CDN0</accession>
<gene>
    <name evidence="1" type="ORF">I4F81_010786</name>
</gene>
<protein>
    <submittedName>
        <fullName evidence="1">Uncharacterized protein</fullName>
    </submittedName>
</protein>
<comment type="caution">
    <text evidence="1">The sequence shown here is derived from an EMBL/GenBank/DDBJ whole genome shotgun (WGS) entry which is preliminary data.</text>
</comment>
<sequence length="779" mass="72767">MGLAAAAAALVFAIALASGGAAASGGGRSGGSSRRTPRNGVTPWVWEHPLTGGVVSTSVMGCHVGRDGSLLVVGTATSAGGTVSATVTKLAAATGAVLDTATLPGLGVTPTTVVASAYDADADLLLLTGLASGGVPPPPLSGRPAGAPAHVTTADGGGGVDVYVAAWSTLGPTAAAASTGAHLVRRFTVTLGGAGNDEALGVAALGGGRYAVVGSARRAAGAGPPDGLLVGVLSSAGRVVTSAVTRLGGGAGYMAAARAVAVSPADGTILVAYEEVELPVGGGEGTADAAAADSSTSSAMIFGGVGGMAAGDGASQRFSIALFSAATASLVRAPSPLTYRFSPFTPAAAVEPVTAAYSPAAGAYYVVCRNVALANTRLPPPAYSINSGVSYTLATLPAAAPSVVGGAGGGTAAGGGDALATRLLTVSFPDPATRAGAAELSPTATVFLDVASSASTLQLALAVSSSVVPATLTTIRYDYSLTAGSRATLAAGGRPGVAAIFRGAAAPSARLPTFAYGAVHATSATAPNSTAAAGGGGGGGGGSPSAAGAPTPPPSCDDVRASAAGAANATAVLWPPLGAAAAAGGGAAAGAPAARWAIAFGTRTCAEAVTAGVPSAGGATVYLVGVSGGSLAGAAAAAGAEGGVAVQAARGATRAWAVAVDAASGALPRLSLACGVACVEAAPTAAPSVVPRPARTPTAAVGVGSPGGGVEGNPASGNVTAETTVGGDGGGDSGGSDSDGGGGVLWGLSLPVVAAIGVALFVAVCLLVAAVTYVVRGAR</sequence>
<dbReference type="EMBL" id="CM020620">
    <property type="protein sequence ID" value="KAK1868297.1"/>
    <property type="molecule type" value="Genomic_DNA"/>
</dbReference>
<evidence type="ECO:0000313" key="2">
    <source>
        <dbReference type="Proteomes" id="UP000798662"/>
    </source>
</evidence>
<dbReference type="Proteomes" id="UP000798662">
    <property type="component" value="Chromosome 3"/>
</dbReference>
<proteinExistence type="predicted"/>
<organism evidence="1 2">
    <name type="scientific">Pyropia yezoensis</name>
    <name type="common">Susabi-nori</name>
    <name type="synonym">Porphyra yezoensis</name>
    <dbReference type="NCBI Taxonomy" id="2788"/>
    <lineage>
        <taxon>Eukaryota</taxon>
        <taxon>Rhodophyta</taxon>
        <taxon>Bangiophyceae</taxon>
        <taxon>Bangiales</taxon>
        <taxon>Bangiaceae</taxon>
        <taxon>Pyropia</taxon>
    </lineage>
</organism>
<reference evidence="1" key="1">
    <citation type="submission" date="2019-11" db="EMBL/GenBank/DDBJ databases">
        <title>Nori genome reveals adaptations in red seaweeds to the harsh intertidal environment.</title>
        <authorList>
            <person name="Wang D."/>
            <person name="Mao Y."/>
        </authorList>
    </citation>
    <scope>NUCLEOTIDE SEQUENCE</scope>
    <source>
        <tissue evidence="1">Gametophyte</tissue>
    </source>
</reference>
<name>A0ACC3CDN0_PYRYE</name>
<keyword evidence="2" id="KW-1185">Reference proteome</keyword>